<dbReference type="Proteomes" id="UP001064048">
    <property type="component" value="Chromosome 14"/>
</dbReference>
<accession>A0ACC0J5F4</accession>
<keyword evidence="2" id="KW-1185">Reference proteome</keyword>
<organism evidence="1 2">
    <name type="scientific">Choristoneura fumiferana</name>
    <name type="common">Spruce budworm moth</name>
    <name type="synonym">Archips fumiferana</name>
    <dbReference type="NCBI Taxonomy" id="7141"/>
    <lineage>
        <taxon>Eukaryota</taxon>
        <taxon>Metazoa</taxon>
        <taxon>Ecdysozoa</taxon>
        <taxon>Arthropoda</taxon>
        <taxon>Hexapoda</taxon>
        <taxon>Insecta</taxon>
        <taxon>Pterygota</taxon>
        <taxon>Neoptera</taxon>
        <taxon>Endopterygota</taxon>
        <taxon>Lepidoptera</taxon>
        <taxon>Glossata</taxon>
        <taxon>Ditrysia</taxon>
        <taxon>Tortricoidea</taxon>
        <taxon>Tortricidae</taxon>
        <taxon>Tortricinae</taxon>
        <taxon>Choristoneura</taxon>
    </lineage>
</organism>
<name>A0ACC0J5F4_CHOFU</name>
<proteinExistence type="predicted"/>
<gene>
    <name evidence="1" type="ORF">MSG28_008367</name>
</gene>
<protein>
    <submittedName>
        <fullName evidence="1">Uncharacterized protein</fullName>
    </submittedName>
</protein>
<sequence length="635" mass="68021">MRRGARVLALLAALAAGAGVAAPADNRTRTRAERASWQVSPSPPGAEDAPAGVPLDALEAPDALDAALGADSAPAWRELWYASLEARRRQPVLNASREDVLAQLGATAFLHCPVRHLGERGVSVAAPPPPPPVDPRAERRAFCVADLLGASPRLAHHQLRPVHVHQRRALPGSGGVLHSEGSDDWTLQIKFVQKRDNGTYECQVPTAAGALSRLVALHVLVPEAFILGGEEHHVDAGSTISLVCIIEKSPVPPQYVFWYHNERMINYDAARGVAVSTAPGARTQSALTIRDAAPRHSGNYSCRAPNTEPAAIYVYATRWRRRCQDRGARRYGPPLARAWRCCSRPRCAAGRRGPRGPTPPTPPDAARRRPTPPDAARRRPTPPDAAQRRPTPTPLLFNISSNRPPLLSRRPSDGDVPSWFPSEQDLSRPAAFPSLSLMQQPLSYTGSKRRRRRAASGGVGRRRAASGGVGPRGRRLRRRSAAASSSATPRASGGPQRGLLDLDSVAAILSPVTTDAVSRPGEGGGGERRGGGRTLTALGDVDVDGGGLRVGRATGVVPGVSRRGVADGERGLRARAGRRADGHAARRVVIDHALVVVPEHVLRRHRALYAHTHTLASPGTTFLTFQRLPNVRVKF</sequence>
<dbReference type="EMBL" id="CM046114">
    <property type="protein sequence ID" value="KAI8419675.1"/>
    <property type="molecule type" value="Genomic_DNA"/>
</dbReference>
<evidence type="ECO:0000313" key="1">
    <source>
        <dbReference type="EMBL" id="KAI8419675.1"/>
    </source>
</evidence>
<reference evidence="1 2" key="1">
    <citation type="journal article" date="2022" name="Genome Biol. Evol.">
        <title>The Spruce Budworm Genome: Reconstructing the Evolutionary History of Antifreeze Proteins.</title>
        <authorList>
            <person name="Beliveau C."/>
            <person name="Gagne P."/>
            <person name="Picq S."/>
            <person name="Vernygora O."/>
            <person name="Keeling C.I."/>
            <person name="Pinkney K."/>
            <person name="Doucet D."/>
            <person name="Wen F."/>
            <person name="Johnston J.S."/>
            <person name="Maaroufi H."/>
            <person name="Boyle B."/>
            <person name="Laroche J."/>
            <person name="Dewar K."/>
            <person name="Juretic N."/>
            <person name="Blackburn G."/>
            <person name="Nisole A."/>
            <person name="Brunet B."/>
            <person name="Brandao M."/>
            <person name="Lumley L."/>
            <person name="Duan J."/>
            <person name="Quan G."/>
            <person name="Lucarotti C.J."/>
            <person name="Roe A.D."/>
            <person name="Sperling F.A.H."/>
            <person name="Levesque R.C."/>
            <person name="Cusson M."/>
        </authorList>
    </citation>
    <scope>NUCLEOTIDE SEQUENCE [LARGE SCALE GENOMIC DNA]</scope>
    <source>
        <strain evidence="1">Glfc:IPQL:Cfum</strain>
    </source>
</reference>
<evidence type="ECO:0000313" key="2">
    <source>
        <dbReference type="Proteomes" id="UP001064048"/>
    </source>
</evidence>
<comment type="caution">
    <text evidence="1">The sequence shown here is derived from an EMBL/GenBank/DDBJ whole genome shotgun (WGS) entry which is preliminary data.</text>
</comment>